<keyword evidence="2" id="KW-1185">Reference proteome</keyword>
<keyword evidence="1" id="KW-0614">Plasmid</keyword>
<geneLocation type="plasmid" evidence="2">
    <name>pth1 dna</name>
</geneLocation>
<dbReference type="OrthoDB" id="7366035at2"/>
<reference evidence="1 2" key="1">
    <citation type="submission" date="2018-04" db="EMBL/GenBank/DDBJ databases">
        <title>Complete genome sequence of Hydrogenophilus thermoluteolus TH-1.</title>
        <authorList>
            <person name="Arai H."/>
        </authorList>
    </citation>
    <scope>NUCLEOTIDE SEQUENCE [LARGE SCALE GENOMIC DNA]</scope>
    <source>
        <strain evidence="1 2">TH-1</strain>
        <plasmid evidence="2">pth1 dna</plasmid>
    </source>
</reference>
<dbReference type="KEGG" id="htl:HPTL_P026"/>
<accession>A0A2Z6E0R1</accession>
<evidence type="ECO:0000313" key="1">
    <source>
        <dbReference type="EMBL" id="BBD78371.1"/>
    </source>
</evidence>
<dbReference type="AlphaFoldDB" id="A0A2Z6E0R1"/>
<sequence>MQAIIKVRPYTLALVADYVLNDSIEYFPHYMKEFIDARSHPLNRPVERQRAMVEEEPALLPEPVYNVFLAGIAEAIAQSVGFEPPAWVEKPERFLPRPVILGGSKATKAYMVAETQGPFRRRNLFCGFVLLRNERWREKNYQDQTETSP</sequence>
<proteinExistence type="predicted"/>
<gene>
    <name evidence="1" type="ORF">HPTL_P026</name>
</gene>
<dbReference type="EMBL" id="AP018559">
    <property type="protein sequence ID" value="BBD78371.1"/>
    <property type="molecule type" value="Genomic_DNA"/>
</dbReference>
<protein>
    <submittedName>
        <fullName evidence="1">Uncharacterized protein</fullName>
    </submittedName>
</protein>
<dbReference type="RefSeq" id="WP_119336210.1">
    <property type="nucleotide sequence ID" value="NZ_AP018559.1"/>
</dbReference>
<name>A0A2Z6E0R1_HYDTE</name>
<dbReference type="Proteomes" id="UP000262004">
    <property type="component" value="Plasmid pTH1"/>
</dbReference>
<organism evidence="1 2">
    <name type="scientific">Hydrogenophilus thermoluteolus</name>
    <name type="common">Pseudomonas hydrogenothermophila</name>
    <dbReference type="NCBI Taxonomy" id="297"/>
    <lineage>
        <taxon>Bacteria</taxon>
        <taxon>Pseudomonadati</taxon>
        <taxon>Pseudomonadota</taxon>
        <taxon>Hydrogenophilia</taxon>
        <taxon>Hydrogenophilales</taxon>
        <taxon>Hydrogenophilaceae</taxon>
        <taxon>Hydrogenophilus</taxon>
    </lineage>
</organism>
<evidence type="ECO:0000313" key="2">
    <source>
        <dbReference type="Proteomes" id="UP000262004"/>
    </source>
</evidence>